<dbReference type="PANTHER" id="PTHR46276:SF1">
    <property type="entry name" value="E3 UBIQUITIN-PROTEIN LIGASE UBR5"/>
    <property type="match status" value="1"/>
</dbReference>
<feature type="domain" description="Lactate/malate dehydrogenase C-terminal" evidence="2">
    <location>
        <begin position="18"/>
        <end position="82"/>
    </location>
</feature>
<dbReference type="PANTHER" id="PTHR46276">
    <property type="entry name" value="E3 UBIQUITIN-PROTEIN LIGASE UBR5"/>
    <property type="match status" value="1"/>
</dbReference>
<dbReference type="GO" id="GO:0034450">
    <property type="term" value="F:ubiquitin-ubiquitin ligase activity"/>
    <property type="evidence" value="ECO:0007669"/>
    <property type="project" value="TreeGrafter"/>
</dbReference>
<accession>A0A914N5U5</accession>
<name>A0A914N5U5_MELIC</name>
<evidence type="ECO:0000313" key="3">
    <source>
        <dbReference type="Proteomes" id="UP000887563"/>
    </source>
</evidence>
<dbReference type="GO" id="GO:0090263">
    <property type="term" value="P:positive regulation of canonical Wnt signaling pathway"/>
    <property type="evidence" value="ECO:0007669"/>
    <property type="project" value="TreeGrafter"/>
</dbReference>
<feature type="signal peptide" evidence="1">
    <location>
        <begin position="1"/>
        <end position="24"/>
    </location>
</feature>
<organism evidence="3 4">
    <name type="scientific">Meloidogyne incognita</name>
    <name type="common">Southern root-knot nematode worm</name>
    <name type="synonym">Oxyuris incognita</name>
    <dbReference type="NCBI Taxonomy" id="6306"/>
    <lineage>
        <taxon>Eukaryota</taxon>
        <taxon>Metazoa</taxon>
        <taxon>Ecdysozoa</taxon>
        <taxon>Nematoda</taxon>
        <taxon>Chromadorea</taxon>
        <taxon>Rhabditida</taxon>
        <taxon>Tylenchina</taxon>
        <taxon>Tylenchomorpha</taxon>
        <taxon>Tylenchoidea</taxon>
        <taxon>Meloidogynidae</taxon>
        <taxon>Meloidogyninae</taxon>
        <taxon>Meloidogyne</taxon>
        <taxon>Meloidogyne incognita group</taxon>
    </lineage>
</organism>
<dbReference type="GO" id="GO:0000209">
    <property type="term" value="P:protein polyubiquitination"/>
    <property type="evidence" value="ECO:0007669"/>
    <property type="project" value="TreeGrafter"/>
</dbReference>
<sequence length="389" mass="43913">MICHQFYSFLLGIFNLGLDWITMAVPSDASYGIKVILSFPITSESKTREWKMVQGLELDDFAKQKIEITTMELTAEREDANALQRLRDEIRLDKESAAMLQNKAMIQNNVLYKRKALISYSLLELIGITDALISPIRLGIVKPSVSIVSNEDVLEVLQQYLTNEQDLSSLIRISMQGGYCNETSDGLAYNERIIQLVDLRRGDSSEEQEENVLLCLSELSGAEAVKICYEQKWQEMINSAPTAKAQQQQQLLNELTSEIFKKDSSSETVKNEPESADSSELINKRIPITAKERQPIQLKKSDINGNSPFETAIYQRAYSAAQLVWQTAIDVKDWSQDVVYILMQSVGSDDTNEDSSLFILCANDTCYTRTGKKHTPQKIYECKTCGPVL</sequence>
<evidence type="ECO:0000259" key="2">
    <source>
        <dbReference type="Pfam" id="PF02866"/>
    </source>
</evidence>
<dbReference type="GO" id="GO:0016616">
    <property type="term" value="F:oxidoreductase activity, acting on the CH-OH group of donors, NAD or NADP as acceptor"/>
    <property type="evidence" value="ECO:0007669"/>
    <property type="project" value="InterPro"/>
</dbReference>
<reference evidence="4" key="1">
    <citation type="submission" date="2022-11" db="UniProtKB">
        <authorList>
            <consortium name="WormBaseParasite"/>
        </authorList>
    </citation>
    <scope>IDENTIFICATION</scope>
</reference>
<keyword evidence="1" id="KW-0732">Signal</keyword>
<dbReference type="WBParaSite" id="Minc3s03437g33831">
    <property type="protein sequence ID" value="Minc3s03437g33831"/>
    <property type="gene ID" value="Minc3s03437g33831"/>
</dbReference>
<dbReference type="AlphaFoldDB" id="A0A914N5U5"/>
<dbReference type="Proteomes" id="UP000887563">
    <property type="component" value="Unplaced"/>
</dbReference>
<dbReference type="GO" id="GO:0005634">
    <property type="term" value="C:nucleus"/>
    <property type="evidence" value="ECO:0007669"/>
    <property type="project" value="TreeGrafter"/>
</dbReference>
<protein>
    <submittedName>
        <fullName evidence="4">Lactate/malate dehydrogenase C-terminal domain-containing protein</fullName>
    </submittedName>
</protein>
<evidence type="ECO:0000256" key="1">
    <source>
        <dbReference type="SAM" id="SignalP"/>
    </source>
</evidence>
<evidence type="ECO:0000313" key="4">
    <source>
        <dbReference type="WBParaSite" id="Minc3s03437g33831"/>
    </source>
</evidence>
<dbReference type="GO" id="GO:0005737">
    <property type="term" value="C:cytoplasm"/>
    <property type="evidence" value="ECO:0007669"/>
    <property type="project" value="TreeGrafter"/>
</dbReference>
<proteinExistence type="predicted"/>
<dbReference type="Pfam" id="PF02866">
    <property type="entry name" value="Ldh_1_C"/>
    <property type="match status" value="1"/>
</dbReference>
<dbReference type="SUPFAM" id="SSF56327">
    <property type="entry name" value="LDH C-terminal domain-like"/>
    <property type="match status" value="1"/>
</dbReference>
<dbReference type="InterPro" id="IPR015955">
    <property type="entry name" value="Lactate_DH/Glyco_Ohase_4_C"/>
</dbReference>
<dbReference type="Gene3D" id="3.90.110.10">
    <property type="entry name" value="Lactate dehydrogenase/glycoside hydrolase, family 4, C-terminal"/>
    <property type="match status" value="1"/>
</dbReference>
<feature type="chain" id="PRO_5037433738" evidence="1">
    <location>
        <begin position="25"/>
        <end position="389"/>
    </location>
</feature>
<dbReference type="InterPro" id="IPR022383">
    <property type="entry name" value="Lactate/malate_DH_C"/>
</dbReference>
<keyword evidence="3" id="KW-1185">Reference proteome</keyword>